<keyword evidence="2" id="KW-1185">Reference proteome</keyword>
<reference evidence="1" key="1">
    <citation type="submission" date="2021-03" db="EMBL/GenBank/DDBJ databases">
        <title>Evolutionary priming and transition to the ectomycorrhizal habit in an iconic lineage of mushroom-forming fungi: is preadaptation a requirement?</title>
        <authorList>
            <consortium name="DOE Joint Genome Institute"/>
            <person name="Looney B.P."/>
            <person name="Miyauchi S."/>
            <person name="Morin E."/>
            <person name="Drula E."/>
            <person name="Courty P.E."/>
            <person name="Chicoki N."/>
            <person name="Fauchery L."/>
            <person name="Kohler A."/>
            <person name="Kuo A."/>
            <person name="LaButti K."/>
            <person name="Pangilinan J."/>
            <person name="Lipzen A."/>
            <person name="Riley R."/>
            <person name="Andreopoulos W."/>
            <person name="He G."/>
            <person name="Johnson J."/>
            <person name="Barry K.W."/>
            <person name="Grigoriev I.V."/>
            <person name="Nagy L."/>
            <person name="Hibbett D."/>
            <person name="Henrissat B."/>
            <person name="Matheny P.B."/>
            <person name="Labbe J."/>
            <person name="Martin A.F."/>
        </authorList>
    </citation>
    <scope>NUCLEOTIDE SEQUENCE</scope>
    <source>
        <strain evidence="1">BPL698</strain>
    </source>
</reference>
<protein>
    <submittedName>
        <fullName evidence="1">Uncharacterized protein</fullName>
    </submittedName>
</protein>
<evidence type="ECO:0000313" key="1">
    <source>
        <dbReference type="EMBL" id="KAI9510845.1"/>
    </source>
</evidence>
<name>A0ACC0UGH7_9AGAM</name>
<dbReference type="Proteomes" id="UP001207468">
    <property type="component" value="Unassembled WGS sequence"/>
</dbReference>
<proteinExistence type="predicted"/>
<comment type="caution">
    <text evidence="1">The sequence shown here is derived from an EMBL/GenBank/DDBJ whole genome shotgun (WGS) entry which is preliminary data.</text>
</comment>
<accession>A0ACC0UGH7</accession>
<organism evidence="1 2">
    <name type="scientific">Russula earlei</name>
    <dbReference type="NCBI Taxonomy" id="71964"/>
    <lineage>
        <taxon>Eukaryota</taxon>
        <taxon>Fungi</taxon>
        <taxon>Dikarya</taxon>
        <taxon>Basidiomycota</taxon>
        <taxon>Agaricomycotina</taxon>
        <taxon>Agaricomycetes</taxon>
        <taxon>Russulales</taxon>
        <taxon>Russulaceae</taxon>
        <taxon>Russula</taxon>
    </lineage>
</organism>
<dbReference type="EMBL" id="JAGFNK010000032">
    <property type="protein sequence ID" value="KAI9510845.1"/>
    <property type="molecule type" value="Genomic_DNA"/>
</dbReference>
<gene>
    <name evidence="1" type="ORF">F5148DRAFT_488308</name>
</gene>
<evidence type="ECO:0000313" key="2">
    <source>
        <dbReference type="Proteomes" id="UP001207468"/>
    </source>
</evidence>
<sequence>MATLGQPLNATPSVSHEKSSTKLQRDSPPQNLTVPYPPGYAVSASDSEHVSRREHRPKFVESPKTIERPRTSGGHRGGTAHDAVSKPPVAQPTQPSFDKSLHKTEKSSKGRFSAWLSHRGPSNSHPKPTDAHITDRTSSQPTTRAVPLSFSRNDTPDAIPQVVSIKAGEGPGDYPREYEVTRTAPPAIAPVAVDTVARQPPPSVQVVQRPETYSKQPRDPPRTMAGAHPDPPGPVPNTRVFSPQPWIQPARWSTEPRPMSPAPHPSVVPSPVVFPSSLASPPAPVDTQRHSATPRPAPRAPSNYQESYADNREAPFHNSATNGRPLVPPTHPHAVPLSTTVNGHRASPRGASPMIHDVVASKHSRYSSVPTGYANAQPYHVASPPSRPIAPDLAAVFPIREDNIDAYHHPSQGERPQGMQPSKETPDHWDRHRHNQGNVGRMIVSSVPSSERTPRSTKTSPNLHPRLVNQGTPPKPPLQPIPDPGFPTPSLTNPDVPHAHHDSSRPGVYNMLNQNSNPLPYPATSIYLSSSPHVLVEHNSATNNLPVTNASLNNPSPKMKSGNPSPRSRTQVVPSQGPPPPVAVHVTTRTPSHETGSTTLLGQTPSSQGSVSMQPQTSSPAHTQAIAQRTTSHGVKIKFLLRTRPVLAIVIAILPPWYLFLPLHNLLQEPWPLYRPRQFVCIQQCNLWEILSWLESQFPDILLPPHQTAGRTGT</sequence>